<keyword evidence="4 8" id="KW-0560">Oxidoreductase</keyword>
<evidence type="ECO:0000256" key="4">
    <source>
        <dbReference type="ARBA" id="ARBA00023002"/>
    </source>
</evidence>
<dbReference type="AlphaFoldDB" id="A0A0D2LSG6"/>
<dbReference type="GO" id="GO:0016705">
    <property type="term" value="F:oxidoreductase activity, acting on paired donors, with incorporation or reduction of molecular oxygen"/>
    <property type="evidence" value="ECO:0007669"/>
    <property type="project" value="InterPro"/>
</dbReference>
<evidence type="ECO:0000256" key="8">
    <source>
        <dbReference type="RuleBase" id="RU000461"/>
    </source>
</evidence>
<organism evidence="9 10">
    <name type="scientific">Hypholoma sublateritium (strain FD-334 SS-4)</name>
    <dbReference type="NCBI Taxonomy" id="945553"/>
    <lineage>
        <taxon>Eukaryota</taxon>
        <taxon>Fungi</taxon>
        <taxon>Dikarya</taxon>
        <taxon>Basidiomycota</taxon>
        <taxon>Agaricomycotina</taxon>
        <taxon>Agaricomycetes</taxon>
        <taxon>Agaricomycetidae</taxon>
        <taxon>Agaricales</taxon>
        <taxon>Agaricineae</taxon>
        <taxon>Strophariaceae</taxon>
        <taxon>Hypholoma</taxon>
    </lineage>
</organism>
<dbReference type="OMA" id="RKHRRVM"/>
<dbReference type="Pfam" id="PF00067">
    <property type="entry name" value="p450"/>
    <property type="match status" value="1"/>
</dbReference>
<dbReference type="STRING" id="945553.A0A0D2LSG6"/>
<gene>
    <name evidence="9" type="ORF">HYPSUDRAFT_49661</name>
</gene>
<comment type="similarity">
    <text evidence="1 8">Belongs to the cytochrome P450 family.</text>
</comment>
<dbReference type="InterPro" id="IPR036396">
    <property type="entry name" value="Cyt_P450_sf"/>
</dbReference>
<evidence type="ECO:0000256" key="6">
    <source>
        <dbReference type="ARBA" id="ARBA00023033"/>
    </source>
</evidence>
<dbReference type="GO" id="GO:0020037">
    <property type="term" value="F:heme binding"/>
    <property type="evidence" value="ECO:0007669"/>
    <property type="project" value="InterPro"/>
</dbReference>
<evidence type="ECO:0000256" key="3">
    <source>
        <dbReference type="ARBA" id="ARBA00022723"/>
    </source>
</evidence>
<evidence type="ECO:0000256" key="1">
    <source>
        <dbReference type="ARBA" id="ARBA00010617"/>
    </source>
</evidence>
<evidence type="ECO:0000256" key="5">
    <source>
        <dbReference type="ARBA" id="ARBA00023004"/>
    </source>
</evidence>
<dbReference type="InterPro" id="IPR001128">
    <property type="entry name" value="Cyt_P450"/>
</dbReference>
<dbReference type="InterPro" id="IPR050196">
    <property type="entry name" value="Cytochrome_P450_Monoox"/>
</dbReference>
<dbReference type="Proteomes" id="UP000054270">
    <property type="component" value="Unassembled WGS sequence"/>
</dbReference>
<dbReference type="InterPro" id="IPR017972">
    <property type="entry name" value="Cyt_P450_CS"/>
</dbReference>
<evidence type="ECO:0008006" key="11">
    <source>
        <dbReference type="Google" id="ProtNLM"/>
    </source>
</evidence>
<keyword evidence="2 7" id="KW-0349">Heme</keyword>
<dbReference type="OrthoDB" id="1470350at2759"/>
<dbReference type="PROSITE" id="PS00086">
    <property type="entry name" value="CYTOCHROME_P450"/>
    <property type="match status" value="1"/>
</dbReference>
<dbReference type="EMBL" id="KN817718">
    <property type="protein sequence ID" value="KJA13743.1"/>
    <property type="molecule type" value="Genomic_DNA"/>
</dbReference>
<evidence type="ECO:0000256" key="2">
    <source>
        <dbReference type="ARBA" id="ARBA00022617"/>
    </source>
</evidence>
<proteinExistence type="inferred from homology"/>
<evidence type="ECO:0000313" key="9">
    <source>
        <dbReference type="EMBL" id="KJA13743.1"/>
    </source>
</evidence>
<evidence type="ECO:0000313" key="10">
    <source>
        <dbReference type="Proteomes" id="UP000054270"/>
    </source>
</evidence>
<protein>
    <recommendedName>
        <fullName evidence="11">Cytochrome P450</fullName>
    </recommendedName>
</protein>
<dbReference type="InterPro" id="IPR002401">
    <property type="entry name" value="Cyt_P450_E_grp-I"/>
</dbReference>
<dbReference type="GO" id="GO:0005506">
    <property type="term" value="F:iron ion binding"/>
    <property type="evidence" value="ECO:0007669"/>
    <property type="project" value="InterPro"/>
</dbReference>
<name>A0A0D2LSG6_HYPSF</name>
<keyword evidence="5 7" id="KW-0408">Iron</keyword>
<dbReference type="PANTHER" id="PTHR24291:SF50">
    <property type="entry name" value="BIFUNCTIONAL ALBAFLAVENONE MONOOXYGENASE_TERPENE SYNTHASE"/>
    <property type="match status" value="1"/>
</dbReference>
<sequence>MSSSIYTNTFPSLEDSHITLQGLVIAFFVLFITSKALEYRRGLKAVSSLPGIRVPFHPISLPGVLFPATWWNPSLKFSWSWRDHLYTRFGNDTISLVPFLAGAPTFYSANLDVVRQVASSSGGRSFGKVESANKSLLQWGMNLVSAEGDIWRKHRRIMGPAFNNKLYEVVWAETLKTYHEMITEEGWANKDRIPVSAVQSLTFKLALLIIGKCGFGFSFTWSEPARTSDGRMSVQEALRITADTFMISTFAPKWTRKLPIKKIQECFEAKEQLVAFMHEQVAERKADIRARGSDGAVDDSDAFSMLVRASEEEEGKFKLDDSELIGNVYVMLFAGHETTAHTIAATLGLLSIYDDLQEEIYQQILTVVGRDRNPVYDDYAKLNKVLAAFFEALRLFPSGYILIREALEDTSLQIPKPLGEAGVTTVPIPKGTQVIIDMVGTQYNPRYFEDPKEYRPSRWYEVSNESEAFSAFSIGPRTCIGRKFATTEAVAFLTMLLRDYKIEPILREKETKGQWKERVLDAKIGLTLGVKSVPVTFVRR</sequence>
<dbReference type="PANTHER" id="PTHR24291">
    <property type="entry name" value="CYTOCHROME P450 FAMILY 4"/>
    <property type="match status" value="1"/>
</dbReference>
<dbReference type="SUPFAM" id="SSF48264">
    <property type="entry name" value="Cytochrome P450"/>
    <property type="match status" value="1"/>
</dbReference>
<dbReference type="PRINTS" id="PR00385">
    <property type="entry name" value="P450"/>
</dbReference>
<comment type="cofactor">
    <cofactor evidence="7">
        <name>heme</name>
        <dbReference type="ChEBI" id="CHEBI:30413"/>
    </cofactor>
</comment>
<feature type="binding site" description="axial binding residue" evidence="7">
    <location>
        <position position="479"/>
    </location>
    <ligand>
        <name>heme</name>
        <dbReference type="ChEBI" id="CHEBI:30413"/>
    </ligand>
    <ligandPart>
        <name>Fe</name>
        <dbReference type="ChEBI" id="CHEBI:18248"/>
    </ligandPart>
</feature>
<keyword evidence="6 8" id="KW-0503">Monooxygenase</keyword>
<accession>A0A0D2LSG6</accession>
<dbReference type="GO" id="GO:0004497">
    <property type="term" value="F:monooxygenase activity"/>
    <property type="evidence" value="ECO:0007669"/>
    <property type="project" value="UniProtKB-KW"/>
</dbReference>
<evidence type="ECO:0000256" key="7">
    <source>
        <dbReference type="PIRSR" id="PIRSR602401-1"/>
    </source>
</evidence>
<reference evidence="10" key="1">
    <citation type="submission" date="2014-04" db="EMBL/GenBank/DDBJ databases">
        <title>Evolutionary Origins and Diversification of the Mycorrhizal Mutualists.</title>
        <authorList>
            <consortium name="DOE Joint Genome Institute"/>
            <consortium name="Mycorrhizal Genomics Consortium"/>
            <person name="Kohler A."/>
            <person name="Kuo A."/>
            <person name="Nagy L.G."/>
            <person name="Floudas D."/>
            <person name="Copeland A."/>
            <person name="Barry K.W."/>
            <person name="Cichocki N."/>
            <person name="Veneault-Fourrey C."/>
            <person name="LaButti K."/>
            <person name="Lindquist E.A."/>
            <person name="Lipzen A."/>
            <person name="Lundell T."/>
            <person name="Morin E."/>
            <person name="Murat C."/>
            <person name="Riley R."/>
            <person name="Ohm R."/>
            <person name="Sun H."/>
            <person name="Tunlid A."/>
            <person name="Henrissat B."/>
            <person name="Grigoriev I.V."/>
            <person name="Hibbett D.S."/>
            <person name="Martin F."/>
        </authorList>
    </citation>
    <scope>NUCLEOTIDE SEQUENCE [LARGE SCALE GENOMIC DNA]</scope>
    <source>
        <strain evidence="10">FD-334 SS-4</strain>
    </source>
</reference>
<dbReference type="Gene3D" id="1.10.630.10">
    <property type="entry name" value="Cytochrome P450"/>
    <property type="match status" value="1"/>
</dbReference>
<dbReference type="PRINTS" id="PR00463">
    <property type="entry name" value="EP450I"/>
</dbReference>
<keyword evidence="10" id="KW-1185">Reference proteome</keyword>
<keyword evidence="3 7" id="KW-0479">Metal-binding</keyword>